<keyword evidence="3" id="KW-0378">Hydrolase</keyword>
<dbReference type="InterPro" id="IPR038765">
    <property type="entry name" value="Papain-like_cys_pep_sf"/>
</dbReference>
<dbReference type="Pfam" id="PF00443">
    <property type="entry name" value="UCH"/>
    <property type="match status" value="1"/>
</dbReference>
<feature type="domain" description="USP" evidence="2">
    <location>
        <begin position="40"/>
        <end position="487"/>
    </location>
</feature>
<dbReference type="InterPro" id="IPR050164">
    <property type="entry name" value="Peptidase_C19"/>
</dbReference>
<dbReference type="PANTHER" id="PTHR24006:SF842">
    <property type="entry name" value="UBIQUITIN CARBOXYL-TERMINAL HYDROLASE 40"/>
    <property type="match status" value="1"/>
</dbReference>
<feature type="region of interest" description="Disordered" evidence="1">
    <location>
        <begin position="1134"/>
        <end position="1153"/>
    </location>
</feature>
<sequence length="1236" mass="139683">MFAGLFCEEEQAGSGLESKHVKSNPNIPCPPRPRIQCGLAGIRNQGATCYLNSLLQTLFLTPEFREALFDLGDEELGRLEDKDLAGSKVRVIPIQLQKLFARLLLSDQQSVPSVDLTESFGWTNNEELQQHDVQELNRILFSAIEESLVGTLGTDLISKLYHGTVVNQIICTVCGKISEREEDFLDLTVTVAGNSDLENGLYNSYCEMESMDGRNQYRCEACNKLVDAKKGAKIRSVPEILTLSLLRFSFDFQKMQRFKESGKFVFPQSLDMAPYIEEATSPVMYKLFSVVIHKGGAYGGHYHAYLLDVDGLGKWTNPEEEVIQLPTDPSTGEVDFIECDSPVDLIHTILARSPAKTLSVDKICAEITKQTGVSWNKRFRRQHGSIHKYLEKHNEEFVIDQSTHLITLREITSVQKEGLAGGCPAAISDLSPEESLPNNKRTQSPAPDLGSCWFNFDDARVHPMREREIQKTFSGKSSAYMLFYRKESLVRPPEALGDPTYRLPHHLLSEVIQENEDLHFQREFYDMEINTISLHIHFGDLFEFVDGSLRPRTQTTKTELTIDRRKTVRDLKTAVLEVSEGRVADDFHIHLMKELVAGFHLYKDISCDGDLQLINTSVDDGNILFIWDGEKINGQCVPTGEACEPVFLNVIYGNPKSEYADGFPKNMTLYDFQVKASDRTNIPLSQINLKKITGEGVSQRLVEFTEDQMGSSLKDLQLADFDQIVAENRNSLGENVILTSTKVVLYVENKCSTTPVDGNRTTIRVEVDKDTSIAEVKVLVISKFDLCDVQDGGRLRIDHDTLGLRPPLHEQLTVEEASLTAGTTLILEAGPSPTSNQITLTFTSSDPKVDVVYKEVILDKSSTVGECLECFKRRVGLTEDRWHLRKTNWCGEAAEVLDDIDLPLGQSLVNDGDHLLLEEGKLPPKGYIRPCVVLYPTLERPYQSDTNSGGMLSWITSGIRDLLSLNQAPSGDSNGSETQEPLTIGEVEVSLQDTLEDFQQLVMTLPLVADINIPTTNFIRVRLIEDGRLTTVLCPPTQTLQKLKLKSCCRIAIQVLSQEEKLNANEIVLQVQQRVPETRMYMNPHEVIWDVSQGATVQSLKQTLSMALIIEEQYLHLAKHFPKRHEWLIIREQQHQSKKNQKGKKKGGQKCNLKNAPFYLRDGDMIGVKDMQFDQLRKDDFATLEDDYGQDEHQRQIEEKKKEREIRKKRQEEFSDFGPRNNRPEVALTIKVDNFR</sequence>
<dbReference type="Proteomes" id="UP000242188">
    <property type="component" value="Unassembled WGS sequence"/>
</dbReference>
<dbReference type="OrthoDB" id="289038at2759"/>
<dbReference type="InterPro" id="IPR018200">
    <property type="entry name" value="USP_CS"/>
</dbReference>
<dbReference type="AlphaFoldDB" id="A0A210Q393"/>
<dbReference type="PANTHER" id="PTHR24006">
    <property type="entry name" value="UBIQUITIN CARBOXYL-TERMINAL HYDROLASE"/>
    <property type="match status" value="1"/>
</dbReference>
<dbReference type="Pfam" id="PF25822">
    <property type="entry name" value="UBL_USP40"/>
    <property type="match status" value="1"/>
</dbReference>
<feature type="region of interest" description="Disordered" evidence="1">
    <location>
        <begin position="1187"/>
        <end position="1222"/>
    </location>
</feature>
<proteinExistence type="predicted"/>
<reference evidence="3 4" key="1">
    <citation type="journal article" date="2017" name="Nat. Ecol. Evol.">
        <title>Scallop genome provides insights into evolution of bilaterian karyotype and development.</title>
        <authorList>
            <person name="Wang S."/>
            <person name="Zhang J."/>
            <person name="Jiao W."/>
            <person name="Li J."/>
            <person name="Xun X."/>
            <person name="Sun Y."/>
            <person name="Guo X."/>
            <person name="Huan P."/>
            <person name="Dong B."/>
            <person name="Zhang L."/>
            <person name="Hu X."/>
            <person name="Sun X."/>
            <person name="Wang J."/>
            <person name="Zhao C."/>
            <person name="Wang Y."/>
            <person name="Wang D."/>
            <person name="Huang X."/>
            <person name="Wang R."/>
            <person name="Lv J."/>
            <person name="Li Y."/>
            <person name="Zhang Z."/>
            <person name="Liu B."/>
            <person name="Lu W."/>
            <person name="Hui Y."/>
            <person name="Liang J."/>
            <person name="Zhou Z."/>
            <person name="Hou R."/>
            <person name="Li X."/>
            <person name="Liu Y."/>
            <person name="Li H."/>
            <person name="Ning X."/>
            <person name="Lin Y."/>
            <person name="Zhao L."/>
            <person name="Xing Q."/>
            <person name="Dou J."/>
            <person name="Li Y."/>
            <person name="Mao J."/>
            <person name="Guo H."/>
            <person name="Dou H."/>
            <person name="Li T."/>
            <person name="Mu C."/>
            <person name="Jiang W."/>
            <person name="Fu Q."/>
            <person name="Fu X."/>
            <person name="Miao Y."/>
            <person name="Liu J."/>
            <person name="Yu Q."/>
            <person name="Li R."/>
            <person name="Liao H."/>
            <person name="Li X."/>
            <person name="Kong Y."/>
            <person name="Jiang Z."/>
            <person name="Chourrout D."/>
            <person name="Li R."/>
            <person name="Bao Z."/>
        </authorList>
    </citation>
    <scope>NUCLEOTIDE SEQUENCE [LARGE SCALE GENOMIC DNA]</scope>
    <source>
        <strain evidence="3 4">PY_sf001</strain>
    </source>
</reference>
<evidence type="ECO:0000256" key="1">
    <source>
        <dbReference type="SAM" id="MobiDB-lite"/>
    </source>
</evidence>
<feature type="compositionally biased region" description="Basic and acidic residues" evidence="1">
    <location>
        <begin position="1190"/>
        <end position="1213"/>
    </location>
</feature>
<dbReference type="Gene3D" id="3.90.70.10">
    <property type="entry name" value="Cysteine proteinases"/>
    <property type="match status" value="2"/>
</dbReference>
<dbReference type="SUPFAM" id="SSF54001">
    <property type="entry name" value="Cysteine proteinases"/>
    <property type="match status" value="1"/>
</dbReference>
<dbReference type="GO" id="GO:0004843">
    <property type="term" value="F:cysteine-type deubiquitinase activity"/>
    <property type="evidence" value="ECO:0007669"/>
    <property type="project" value="InterPro"/>
</dbReference>
<evidence type="ECO:0000259" key="2">
    <source>
        <dbReference type="PROSITE" id="PS50235"/>
    </source>
</evidence>
<dbReference type="GO" id="GO:0016579">
    <property type="term" value="P:protein deubiquitination"/>
    <property type="evidence" value="ECO:0007669"/>
    <property type="project" value="InterPro"/>
</dbReference>
<evidence type="ECO:0000313" key="4">
    <source>
        <dbReference type="Proteomes" id="UP000242188"/>
    </source>
</evidence>
<dbReference type="GO" id="GO:0005829">
    <property type="term" value="C:cytosol"/>
    <property type="evidence" value="ECO:0007669"/>
    <property type="project" value="TreeGrafter"/>
</dbReference>
<protein>
    <submittedName>
        <fullName evidence="3">Ubiquitin carboxyl-terminal hydrolase 40</fullName>
    </submittedName>
</protein>
<dbReference type="PROSITE" id="PS00972">
    <property type="entry name" value="USP_1"/>
    <property type="match status" value="1"/>
</dbReference>
<dbReference type="InterPro" id="IPR057763">
    <property type="entry name" value="UBL_USP40"/>
</dbReference>
<name>A0A210Q393_MIZYE</name>
<accession>A0A210Q393</accession>
<dbReference type="EMBL" id="NEDP02005159">
    <property type="protein sequence ID" value="OWF43139.1"/>
    <property type="molecule type" value="Genomic_DNA"/>
</dbReference>
<organism evidence="3 4">
    <name type="scientific">Mizuhopecten yessoensis</name>
    <name type="common">Japanese scallop</name>
    <name type="synonym">Patinopecten yessoensis</name>
    <dbReference type="NCBI Taxonomy" id="6573"/>
    <lineage>
        <taxon>Eukaryota</taxon>
        <taxon>Metazoa</taxon>
        <taxon>Spiralia</taxon>
        <taxon>Lophotrochozoa</taxon>
        <taxon>Mollusca</taxon>
        <taxon>Bivalvia</taxon>
        <taxon>Autobranchia</taxon>
        <taxon>Pteriomorphia</taxon>
        <taxon>Pectinida</taxon>
        <taxon>Pectinoidea</taxon>
        <taxon>Pectinidae</taxon>
        <taxon>Mizuhopecten</taxon>
    </lineage>
</organism>
<evidence type="ECO:0000313" key="3">
    <source>
        <dbReference type="EMBL" id="OWF43139.1"/>
    </source>
</evidence>
<dbReference type="PROSITE" id="PS00973">
    <property type="entry name" value="USP_2"/>
    <property type="match status" value="1"/>
</dbReference>
<dbReference type="InterPro" id="IPR001394">
    <property type="entry name" value="Peptidase_C19_UCH"/>
</dbReference>
<dbReference type="FunFam" id="3.90.70.10:FF:000043">
    <property type="entry name" value="Ubiquitin carboxyl-terminal hydrolase 40"/>
    <property type="match status" value="1"/>
</dbReference>
<comment type="caution">
    <text evidence="3">The sequence shown here is derived from an EMBL/GenBank/DDBJ whole genome shotgun (WGS) entry which is preliminary data.</text>
</comment>
<feature type="compositionally biased region" description="Basic residues" evidence="1">
    <location>
        <begin position="1136"/>
        <end position="1148"/>
    </location>
</feature>
<keyword evidence="4" id="KW-1185">Reference proteome</keyword>
<gene>
    <name evidence="3" type="ORF">KP79_PYT19739</name>
</gene>
<dbReference type="InterPro" id="IPR028889">
    <property type="entry name" value="USP"/>
</dbReference>
<dbReference type="STRING" id="6573.A0A210Q393"/>
<dbReference type="GO" id="GO:0005634">
    <property type="term" value="C:nucleus"/>
    <property type="evidence" value="ECO:0007669"/>
    <property type="project" value="TreeGrafter"/>
</dbReference>
<dbReference type="PROSITE" id="PS50235">
    <property type="entry name" value="USP_3"/>
    <property type="match status" value="1"/>
</dbReference>